<dbReference type="GO" id="GO:0003677">
    <property type="term" value="F:DNA binding"/>
    <property type="evidence" value="ECO:0007669"/>
    <property type="project" value="UniProtKB-UniRule"/>
</dbReference>
<dbReference type="InterPro" id="IPR002104">
    <property type="entry name" value="Integrase_catalytic"/>
</dbReference>
<evidence type="ECO:0000313" key="8">
    <source>
        <dbReference type="EMBL" id="TVX86059.1"/>
    </source>
</evidence>
<reference evidence="8 9" key="1">
    <citation type="submission" date="2019-07" db="EMBL/GenBank/DDBJ databases">
        <authorList>
            <person name="Kim J."/>
        </authorList>
    </citation>
    <scope>NUCLEOTIDE SEQUENCE [LARGE SCALE GENOMIC DNA]</scope>
    <source>
        <strain evidence="8 9">N4</strain>
    </source>
</reference>
<dbReference type="Gene3D" id="1.10.443.10">
    <property type="entry name" value="Intergrase catalytic core"/>
    <property type="match status" value="1"/>
</dbReference>
<feature type="domain" description="Core-binding (CB)" evidence="7">
    <location>
        <begin position="19"/>
        <end position="109"/>
    </location>
</feature>
<dbReference type="Pfam" id="PF02899">
    <property type="entry name" value="Phage_int_SAM_1"/>
    <property type="match status" value="1"/>
</dbReference>
<feature type="domain" description="Tyr recombinase" evidence="6">
    <location>
        <begin position="133"/>
        <end position="311"/>
    </location>
</feature>
<sequence length="352" mass="40652">MSNLALATTDKVSYITYDKKFVSFYEQFIKSQRSKNTSGAYRTDLKQFFKFTFNKEPQFVRISDIEQLTSVDAMAYHTHLKDLKLSGKLKNASIKRKISTAREFVKSLKVDYPAINEYIFENIKLDSIDLDKEGYGNLDWEEAFLFIEYAHIEQMAENQMAMLLKLACISSIRLEALLELTWEDSFRTKMEKGVLVNYIDISDKGTRNQTPISDKLYSELREMLGVSGKLFPNLYKHKVGRLLKKIKEYFEIDPKRNIKFHSFKKCGVNRVLEKTGDLTKAQLQGKHKSIITTQSSYIALKDDLTLKPSYTLDQEIDVVGEIKHLSNDELLNAIAKLSNSAQFELLRIIQKG</sequence>
<dbReference type="PANTHER" id="PTHR30349">
    <property type="entry name" value="PHAGE INTEGRASE-RELATED"/>
    <property type="match status" value="1"/>
</dbReference>
<dbReference type="PANTHER" id="PTHR30349:SF64">
    <property type="entry name" value="PROPHAGE INTEGRASE INTD-RELATED"/>
    <property type="match status" value="1"/>
</dbReference>
<dbReference type="Proteomes" id="UP000318102">
    <property type="component" value="Unassembled WGS sequence"/>
</dbReference>
<evidence type="ECO:0000256" key="3">
    <source>
        <dbReference type="ARBA" id="ARBA00023125"/>
    </source>
</evidence>
<dbReference type="GO" id="GO:0006310">
    <property type="term" value="P:DNA recombination"/>
    <property type="evidence" value="ECO:0007669"/>
    <property type="project" value="UniProtKB-KW"/>
</dbReference>
<dbReference type="Gene3D" id="1.10.150.130">
    <property type="match status" value="1"/>
</dbReference>
<protein>
    <submittedName>
        <fullName evidence="8">Tyrosine-type recombinase/integrase</fullName>
    </submittedName>
</protein>
<dbReference type="OrthoDB" id="2399485at2"/>
<organism evidence="8 9">
    <name type="scientific">Paenibacillus agilis</name>
    <dbReference type="NCBI Taxonomy" id="3020863"/>
    <lineage>
        <taxon>Bacteria</taxon>
        <taxon>Bacillati</taxon>
        <taxon>Bacillota</taxon>
        <taxon>Bacilli</taxon>
        <taxon>Bacillales</taxon>
        <taxon>Paenibacillaceae</taxon>
        <taxon>Paenibacillus</taxon>
    </lineage>
</organism>
<keyword evidence="9" id="KW-1185">Reference proteome</keyword>
<dbReference type="PROSITE" id="PS51900">
    <property type="entry name" value="CB"/>
    <property type="match status" value="1"/>
</dbReference>
<dbReference type="InterPro" id="IPR050090">
    <property type="entry name" value="Tyrosine_recombinase_XerCD"/>
</dbReference>
<dbReference type="EMBL" id="VNJK01000006">
    <property type="protein sequence ID" value="TVX86059.1"/>
    <property type="molecule type" value="Genomic_DNA"/>
</dbReference>
<name>A0A559IEI0_9BACL</name>
<keyword evidence="2" id="KW-0229">DNA integration</keyword>
<evidence type="ECO:0000256" key="5">
    <source>
        <dbReference type="PROSITE-ProRule" id="PRU01248"/>
    </source>
</evidence>
<evidence type="ECO:0000256" key="2">
    <source>
        <dbReference type="ARBA" id="ARBA00022908"/>
    </source>
</evidence>
<dbReference type="InterPro" id="IPR004107">
    <property type="entry name" value="Integrase_SAM-like_N"/>
</dbReference>
<comment type="caution">
    <text evidence="8">The sequence shown here is derived from an EMBL/GenBank/DDBJ whole genome shotgun (WGS) entry which is preliminary data.</text>
</comment>
<keyword evidence="4" id="KW-0233">DNA recombination</keyword>
<dbReference type="SUPFAM" id="SSF56349">
    <property type="entry name" value="DNA breaking-rejoining enzymes"/>
    <property type="match status" value="1"/>
</dbReference>
<dbReference type="InterPro" id="IPR044068">
    <property type="entry name" value="CB"/>
</dbReference>
<dbReference type="InterPro" id="IPR011010">
    <property type="entry name" value="DNA_brk_join_enz"/>
</dbReference>
<proteinExistence type="inferred from homology"/>
<evidence type="ECO:0000256" key="1">
    <source>
        <dbReference type="ARBA" id="ARBA00008857"/>
    </source>
</evidence>
<dbReference type="Pfam" id="PF00589">
    <property type="entry name" value="Phage_integrase"/>
    <property type="match status" value="1"/>
</dbReference>
<accession>A0A559IEI0</accession>
<evidence type="ECO:0000256" key="4">
    <source>
        <dbReference type="ARBA" id="ARBA00023172"/>
    </source>
</evidence>
<comment type="similarity">
    <text evidence="1">Belongs to the 'phage' integrase family.</text>
</comment>
<evidence type="ECO:0000259" key="6">
    <source>
        <dbReference type="PROSITE" id="PS51898"/>
    </source>
</evidence>
<evidence type="ECO:0000259" key="7">
    <source>
        <dbReference type="PROSITE" id="PS51900"/>
    </source>
</evidence>
<dbReference type="RefSeq" id="WP_144994854.1">
    <property type="nucleotide sequence ID" value="NZ_VNJK01000006.1"/>
</dbReference>
<dbReference type="PROSITE" id="PS51898">
    <property type="entry name" value="TYR_RECOMBINASE"/>
    <property type="match status" value="1"/>
</dbReference>
<dbReference type="InterPro" id="IPR010998">
    <property type="entry name" value="Integrase_recombinase_N"/>
</dbReference>
<evidence type="ECO:0000313" key="9">
    <source>
        <dbReference type="Proteomes" id="UP000318102"/>
    </source>
</evidence>
<dbReference type="InterPro" id="IPR013762">
    <property type="entry name" value="Integrase-like_cat_sf"/>
</dbReference>
<dbReference type="AlphaFoldDB" id="A0A559IEI0"/>
<gene>
    <name evidence="8" type="ORF">FPZ44_24275</name>
</gene>
<dbReference type="GO" id="GO:0015074">
    <property type="term" value="P:DNA integration"/>
    <property type="evidence" value="ECO:0007669"/>
    <property type="project" value="UniProtKB-KW"/>
</dbReference>
<keyword evidence="3 5" id="KW-0238">DNA-binding</keyword>